<dbReference type="AlphaFoldDB" id="A0A2P2CEG0"/>
<sequence>MASRLPYLACRWHEAGSISGNRPLTCINTGGRYWVRTSDLFGVNEARYHCANRPCGLRPKP</sequence>
<accession>A0A2P2CEG0</accession>
<evidence type="ECO:0000313" key="1">
    <source>
        <dbReference type="EMBL" id="CUR60405.1"/>
    </source>
</evidence>
<dbReference type="EMBL" id="CZKA01000074">
    <property type="protein sequence ID" value="CUR60405.1"/>
    <property type="molecule type" value="Genomic_DNA"/>
</dbReference>
<protein>
    <submittedName>
        <fullName evidence="1">Uncharacterized protein</fullName>
    </submittedName>
</protein>
<organism evidence="1">
    <name type="scientific">metagenome</name>
    <dbReference type="NCBI Taxonomy" id="256318"/>
    <lineage>
        <taxon>unclassified sequences</taxon>
        <taxon>metagenomes</taxon>
    </lineage>
</organism>
<reference evidence="1" key="1">
    <citation type="submission" date="2015-08" db="EMBL/GenBank/DDBJ databases">
        <authorList>
            <person name="Babu N.S."/>
            <person name="Beckwith C.J."/>
            <person name="Beseler K.G."/>
            <person name="Brison A."/>
            <person name="Carone J.V."/>
            <person name="Caskin T.P."/>
            <person name="Diamond M."/>
            <person name="Durham M.E."/>
            <person name="Foxe J.M."/>
            <person name="Go M."/>
            <person name="Henderson B.A."/>
            <person name="Jones I.B."/>
            <person name="McGettigan J.A."/>
            <person name="Micheletti S.J."/>
            <person name="Nasrallah M.E."/>
            <person name="Ortiz D."/>
            <person name="Piller C.R."/>
            <person name="Privatt S.R."/>
            <person name="Schneider S.L."/>
            <person name="Sharp S."/>
            <person name="Smith T.C."/>
            <person name="Stanton J.D."/>
            <person name="Ullery H.E."/>
            <person name="Wilson R.J."/>
            <person name="Serrano M.G."/>
            <person name="Buck G."/>
            <person name="Lee V."/>
            <person name="Wang Y."/>
            <person name="Carvalho R."/>
            <person name="Voegtly L."/>
            <person name="Shi R."/>
            <person name="Duckworth R."/>
            <person name="Johnson A."/>
            <person name="Loviza R."/>
            <person name="Walstead R."/>
            <person name="Shah Z."/>
            <person name="Kiflezghi M."/>
            <person name="Wade K."/>
            <person name="Ball S.L."/>
            <person name="Bradley K.W."/>
            <person name="Asai D.J."/>
            <person name="Bowman C.A."/>
            <person name="Russell D.A."/>
            <person name="Pope W.H."/>
            <person name="Jacobs-Sera D."/>
            <person name="Hendrix R.W."/>
            <person name="Hatfull G.F."/>
        </authorList>
    </citation>
    <scope>NUCLEOTIDE SEQUENCE</scope>
</reference>
<gene>
    <name evidence="1" type="ORF">NOCA2760002</name>
</gene>
<name>A0A2P2CEG0_9ZZZZ</name>
<proteinExistence type="predicted"/>